<dbReference type="RefSeq" id="XP_069198269.1">
    <property type="nucleotide sequence ID" value="XM_069341761.1"/>
</dbReference>
<comment type="caution">
    <text evidence="1">The sequence shown here is derived from an EMBL/GenBank/DDBJ whole genome shotgun (WGS) entry which is preliminary data.</text>
</comment>
<name>A0ABR3P736_9PEZI</name>
<dbReference type="EMBL" id="JBFMKM010000012">
    <property type="protein sequence ID" value="KAL1301993.1"/>
    <property type="molecule type" value="Genomic_DNA"/>
</dbReference>
<dbReference type="Proteomes" id="UP001562354">
    <property type="component" value="Unassembled WGS sequence"/>
</dbReference>
<reference evidence="1 2" key="1">
    <citation type="submission" date="2024-07" db="EMBL/GenBank/DDBJ databases">
        <title>Draft sequence of the Neodothiora populina.</title>
        <authorList>
            <person name="Drown D.D."/>
            <person name="Schuette U.S."/>
            <person name="Buechlein A.B."/>
            <person name="Rusch D.R."/>
            <person name="Winton L.W."/>
            <person name="Adams G.A."/>
        </authorList>
    </citation>
    <scope>NUCLEOTIDE SEQUENCE [LARGE SCALE GENOMIC DNA]</scope>
    <source>
        <strain evidence="1 2">CPC 39397</strain>
    </source>
</reference>
<evidence type="ECO:0000313" key="2">
    <source>
        <dbReference type="Proteomes" id="UP001562354"/>
    </source>
</evidence>
<dbReference type="InterPro" id="IPR027417">
    <property type="entry name" value="P-loop_NTPase"/>
</dbReference>
<organism evidence="1 2">
    <name type="scientific">Neodothiora populina</name>
    <dbReference type="NCBI Taxonomy" id="2781224"/>
    <lineage>
        <taxon>Eukaryota</taxon>
        <taxon>Fungi</taxon>
        <taxon>Dikarya</taxon>
        <taxon>Ascomycota</taxon>
        <taxon>Pezizomycotina</taxon>
        <taxon>Dothideomycetes</taxon>
        <taxon>Dothideomycetidae</taxon>
        <taxon>Dothideales</taxon>
        <taxon>Dothioraceae</taxon>
        <taxon>Neodothiora</taxon>
    </lineage>
</organism>
<sequence>MTNILDDKSEHCVPFIVERFKNHREHYQSVGEDAPPFFIGLNGVQGAGKTTLVSTLCKTLSSEPLHLPLVVLSIDDLYLPHSQQVELAEAHSENPLVQHRGQPSTHDVALGKSLFEALSSRQSDIRIPSYDKSAFNGQGDRVDASEWELVNDSDKTVEIVLFEGWCVGFRALSDKVLEQKWNQAREAAQQPGYQGRLGKLFFDSVKFINDELKEYDAMTDRLDAFIHIDAEDTQYVYDWRLQQEAALRASKGRGMTDEQVVEFVNGYYPAYELYTDVLRNGIYPGEAGKQLRLVVDKARKVKEIHKI</sequence>
<evidence type="ECO:0000313" key="1">
    <source>
        <dbReference type="EMBL" id="KAL1301993.1"/>
    </source>
</evidence>
<protein>
    <recommendedName>
        <fullName evidence="3">Uridine/cytidine kinase</fullName>
    </recommendedName>
</protein>
<keyword evidence="2" id="KW-1185">Reference proteome</keyword>
<evidence type="ECO:0008006" key="3">
    <source>
        <dbReference type="Google" id="ProtNLM"/>
    </source>
</evidence>
<accession>A0ABR3P736</accession>
<proteinExistence type="predicted"/>
<gene>
    <name evidence="1" type="ORF">AAFC00_002447</name>
</gene>
<dbReference type="GeneID" id="95976149"/>
<dbReference type="Gene3D" id="3.40.50.300">
    <property type="entry name" value="P-loop containing nucleotide triphosphate hydrolases"/>
    <property type="match status" value="1"/>
</dbReference>
<dbReference type="PANTHER" id="PTHR10285">
    <property type="entry name" value="URIDINE KINASE"/>
    <property type="match status" value="1"/>
</dbReference>
<dbReference type="SUPFAM" id="SSF52540">
    <property type="entry name" value="P-loop containing nucleoside triphosphate hydrolases"/>
    <property type="match status" value="1"/>
</dbReference>